<reference evidence="2" key="1">
    <citation type="journal article" date="2019" name="Int. J. Syst. Evol. Microbiol.">
        <title>The Global Catalogue of Microorganisms (GCM) 10K type strain sequencing project: providing services to taxonomists for standard genome sequencing and annotation.</title>
        <authorList>
            <consortium name="The Broad Institute Genomics Platform"/>
            <consortium name="The Broad Institute Genome Sequencing Center for Infectious Disease"/>
            <person name="Wu L."/>
            <person name="Ma J."/>
        </authorList>
    </citation>
    <scope>NUCLEOTIDE SEQUENCE [LARGE SCALE GENOMIC DNA]</scope>
    <source>
        <strain evidence="2">KCTC 42473</strain>
    </source>
</reference>
<organism evidence="1 2">
    <name type="scientific">Paracoccus angustae</name>
    <dbReference type="NCBI Taxonomy" id="1671480"/>
    <lineage>
        <taxon>Bacteria</taxon>
        <taxon>Pseudomonadati</taxon>
        <taxon>Pseudomonadota</taxon>
        <taxon>Alphaproteobacteria</taxon>
        <taxon>Rhodobacterales</taxon>
        <taxon>Paracoccaceae</taxon>
        <taxon>Paracoccus</taxon>
    </lineage>
</organism>
<gene>
    <name evidence="1" type="ORF">ACFOM8_17690</name>
</gene>
<evidence type="ECO:0000313" key="1">
    <source>
        <dbReference type="EMBL" id="MFC3631272.1"/>
    </source>
</evidence>
<keyword evidence="1" id="KW-0808">Transferase</keyword>
<dbReference type="Proteomes" id="UP001595539">
    <property type="component" value="Unassembled WGS sequence"/>
</dbReference>
<dbReference type="GO" id="GO:0016740">
    <property type="term" value="F:transferase activity"/>
    <property type="evidence" value="ECO:0007669"/>
    <property type="project" value="UniProtKB-KW"/>
</dbReference>
<dbReference type="InterPro" id="IPR014942">
    <property type="entry name" value="AbiEii"/>
</dbReference>
<dbReference type="RefSeq" id="WP_377763488.1">
    <property type="nucleotide sequence ID" value="NZ_JBHRXY010000024.1"/>
</dbReference>
<proteinExistence type="predicted"/>
<accession>A0ABV7U848</accession>
<keyword evidence="2" id="KW-1185">Reference proteome</keyword>
<dbReference type="Pfam" id="PF08843">
    <property type="entry name" value="AbiEii"/>
    <property type="match status" value="1"/>
</dbReference>
<dbReference type="EMBL" id="JBHRXY010000024">
    <property type="protein sequence ID" value="MFC3631272.1"/>
    <property type="molecule type" value="Genomic_DNA"/>
</dbReference>
<evidence type="ECO:0000313" key="2">
    <source>
        <dbReference type="Proteomes" id="UP001595539"/>
    </source>
</evidence>
<sequence length="209" mass="22663">MAIIDQANANGIAMNDWTFGGGTALMLQIGHRDSHDIDLFVSDAQYLPFLNPETQGFKLSLVPSGYETDGTRALKIVFDGVGEVDFICCPTVTDHPFEQAIVNGREVNRETPAEILGKKIVYRGATLQPRDMFDIAATAVVLGEHALVASLKPLAEASGVALKVARGMNPGLARTVMSRLMARPDYQDLYLTAQDVACRVLQRVAGETR</sequence>
<comment type="caution">
    <text evidence="1">The sequence shown here is derived from an EMBL/GenBank/DDBJ whole genome shotgun (WGS) entry which is preliminary data.</text>
</comment>
<name>A0ABV7U848_9RHOB</name>
<protein>
    <submittedName>
        <fullName evidence="1">Nucleotidyl transferase AbiEii/AbiGii toxin family protein</fullName>
    </submittedName>
</protein>